<sequence length="614" mass="70442">MGRVDLDSAGRADVLIHRRWPKEVHLIVHHLILHRLVQQQKVQTLESDVGLLLETLSELTQRDLETFKMVLMKKRLGLKLHSDIQHRLLLEADLQNTVLIMVEICGLQSVKITENILMKMKKTNLVEKLSGTRSTSKERNLDKLAALIHKVASMVAAKDLISEILMALTPKQFKILKWFLQSTFFHMGLPQLPWSQLVLADRVEIVDQLVRLCGQQSVEVAAEVLTDMNIYDLKSEGYPRQKEKQEEHWPELDKEVEVLKSEIIYLLNGLAALKNHELENLKDEVLHQISCVKHSLNFHWEPVKMADLLDMTLLLVQTYGSEFKNKISGVLEKMKLSLCWEPVTSSPERQVNKQQTALIHKVATVSALKQLLVRTITGLSDEELQEFKTLLLSKSGGSLSQVLLRLIHKFDGAEIVDVMIDQLGQQSVEVTRQILIDLKRTDLLQRLPESSSEREENLFVGKQAAASVKREEDFSKILLETLDDFDLRDLDKFRWLLQFTCFRRSVPQIPKDQLEHADSQLEHAGSQLEHANSPHRLIHLMVERLGQRSLEVARDVLTDMNRRDLLKKLPETSAESKVFACFPHPQDALLHLHHALGISSMFRQRSWHHVPALA</sequence>
<dbReference type="InterPro" id="IPR004020">
    <property type="entry name" value="DAPIN"/>
</dbReference>
<organism evidence="2 3">
    <name type="scientific">Ilyodon furcidens</name>
    <name type="common">goldbreast splitfin</name>
    <dbReference type="NCBI Taxonomy" id="33524"/>
    <lineage>
        <taxon>Eukaryota</taxon>
        <taxon>Metazoa</taxon>
        <taxon>Chordata</taxon>
        <taxon>Craniata</taxon>
        <taxon>Vertebrata</taxon>
        <taxon>Euteleostomi</taxon>
        <taxon>Actinopterygii</taxon>
        <taxon>Neopterygii</taxon>
        <taxon>Teleostei</taxon>
        <taxon>Neoteleostei</taxon>
        <taxon>Acanthomorphata</taxon>
        <taxon>Ovalentaria</taxon>
        <taxon>Atherinomorphae</taxon>
        <taxon>Cyprinodontiformes</taxon>
        <taxon>Goodeidae</taxon>
        <taxon>Ilyodon</taxon>
    </lineage>
</organism>
<evidence type="ECO:0000259" key="1">
    <source>
        <dbReference type="PROSITE" id="PS50824"/>
    </source>
</evidence>
<protein>
    <recommendedName>
        <fullName evidence="1">Pyrin domain-containing protein</fullName>
    </recommendedName>
</protein>
<name>A0ABV0TDM7_9TELE</name>
<gene>
    <name evidence="2" type="ORF">ILYODFUR_026021</name>
</gene>
<evidence type="ECO:0000313" key="3">
    <source>
        <dbReference type="Proteomes" id="UP001482620"/>
    </source>
</evidence>
<reference evidence="2 3" key="1">
    <citation type="submission" date="2021-06" db="EMBL/GenBank/DDBJ databases">
        <authorList>
            <person name="Palmer J.M."/>
        </authorList>
    </citation>
    <scope>NUCLEOTIDE SEQUENCE [LARGE SCALE GENOMIC DNA]</scope>
    <source>
        <strain evidence="3">if_2019</strain>
        <tissue evidence="2">Muscle</tissue>
    </source>
</reference>
<dbReference type="Pfam" id="PF02758">
    <property type="entry name" value="PYRIN"/>
    <property type="match status" value="4"/>
</dbReference>
<feature type="domain" description="Pyrin" evidence="1">
    <location>
        <begin position="468"/>
        <end position="575"/>
    </location>
</feature>
<dbReference type="SUPFAM" id="SSF47986">
    <property type="entry name" value="DEATH domain"/>
    <property type="match status" value="4"/>
</dbReference>
<dbReference type="EMBL" id="JAHRIQ010026415">
    <property type="protein sequence ID" value="MEQ2230121.1"/>
    <property type="molecule type" value="Genomic_DNA"/>
</dbReference>
<dbReference type="InterPro" id="IPR011029">
    <property type="entry name" value="DEATH-like_dom_sf"/>
</dbReference>
<dbReference type="SMART" id="SM01289">
    <property type="entry name" value="PYRIN"/>
    <property type="match status" value="5"/>
</dbReference>
<dbReference type="Gene3D" id="1.10.533.10">
    <property type="entry name" value="Death Domain, Fas"/>
    <property type="match status" value="5"/>
</dbReference>
<evidence type="ECO:0000313" key="2">
    <source>
        <dbReference type="EMBL" id="MEQ2230121.1"/>
    </source>
</evidence>
<keyword evidence="3" id="KW-1185">Reference proteome</keyword>
<comment type="caution">
    <text evidence="2">The sequence shown here is derived from an EMBL/GenBank/DDBJ whole genome shotgun (WGS) entry which is preliminary data.</text>
</comment>
<feature type="domain" description="Pyrin" evidence="1">
    <location>
        <begin position="362"/>
        <end position="453"/>
    </location>
</feature>
<dbReference type="Proteomes" id="UP001482620">
    <property type="component" value="Unassembled WGS sequence"/>
</dbReference>
<accession>A0ABV0TDM7</accession>
<proteinExistence type="predicted"/>
<dbReference type="PROSITE" id="PS50824">
    <property type="entry name" value="DAPIN"/>
    <property type="match status" value="2"/>
</dbReference>